<dbReference type="RefSeq" id="XP_002292866.1">
    <property type="nucleotide sequence ID" value="XM_002292830.1"/>
</dbReference>
<gene>
    <name evidence="1" type="ORF">THAPSDRAFT_8475</name>
</gene>
<sequence>MLSYIVSAVNASVSFGTTLLLNHCIQSPTKVMFSVATVLAREGIKLKVSTWMSKQRKKRRSQFTKSFKLTFSNTFKWAKKWRRSGGCAAATKTSVAVGSDHAVVAIDAALKYKSLTATRLEMARAAFEAAALELKAAESGVVDAEKYYKSLQTFCTKQSGRMIGGDIVFVEQWKVPGDNTIETIPKKERVVVKDVQMNDEAL</sequence>
<dbReference type="InParanoid" id="B8C9L1"/>
<accession>B8C9L1</accession>
<reference evidence="1 2" key="1">
    <citation type="journal article" date="2004" name="Science">
        <title>The genome of the diatom Thalassiosira pseudonana: ecology, evolution, and metabolism.</title>
        <authorList>
            <person name="Armbrust E.V."/>
            <person name="Berges J.A."/>
            <person name="Bowler C."/>
            <person name="Green B.R."/>
            <person name="Martinez D."/>
            <person name="Putnam N.H."/>
            <person name="Zhou S."/>
            <person name="Allen A.E."/>
            <person name="Apt K.E."/>
            <person name="Bechner M."/>
            <person name="Brzezinski M.A."/>
            <person name="Chaal B.K."/>
            <person name="Chiovitti A."/>
            <person name="Davis A.K."/>
            <person name="Demarest M.S."/>
            <person name="Detter J.C."/>
            <person name="Glavina T."/>
            <person name="Goodstein D."/>
            <person name="Hadi M.Z."/>
            <person name="Hellsten U."/>
            <person name="Hildebrand M."/>
            <person name="Jenkins B.D."/>
            <person name="Jurka J."/>
            <person name="Kapitonov V.V."/>
            <person name="Kroger N."/>
            <person name="Lau W.W."/>
            <person name="Lane T.W."/>
            <person name="Larimer F.W."/>
            <person name="Lippmeier J.C."/>
            <person name="Lucas S."/>
            <person name="Medina M."/>
            <person name="Montsant A."/>
            <person name="Obornik M."/>
            <person name="Parker M.S."/>
            <person name="Palenik B."/>
            <person name="Pazour G.J."/>
            <person name="Richardson P.M."/>
            <person name="Rynearson T.A."/>
            <person name="Saito M.A."/>
            <person name="Schwartz D.C."/>
            <person name="Thamatrakoln K."/>
            <person name="Valentin K."/>
            <person name="Vardi A."/>
            <person name="Wilkerson F.P."/>
            <person name="Rokhsar D.S."/>
        </authorList>
    </citation>
    <scope>NUCLEOTIDE SEQUENCE [LARGE SCALE GENOMIC DNA]</scope>
    <source>
        <strain evidence="1 2">CCMP1335</strain>
    </source>
</reference>
<evidence type="ECO:0000313" key="2">
    <source>
        <dbReference type="Proteomes" id="UP000001449"/>
    </source>
</evidence>
<dbReference type="HOGENOM" id="CLU_1357078_0_0_1"/>
<keyword evidence="2" id="KW-1185">Reference proteome</keyword>
<reference evidence="1 2" key="2">
    <citation type="journal article" date="2008" name="Nature">
        <title>The Phaeodactylum genome reveals the evolutionary history of diatom genomes.</title>
        <authorList>
            <person name="Bowler C."/>
            <person name="Allen A.E."/>
            <person name="Badger J.H."/>
            <person name="Grimwood J."/>
            <person name="Jabbari K."/>
            <person name="Kuo A."/>
            <person name="Maheswari U."/>
            <person name="Martens C."/>
            <person name="Maumus F."/>
            <person name="Otillar R.P."/>
            <person name="Rayko E."/>
            <person name="Salamov A."/>
            <person name="Vandepoele K."/>
            <person name="Beszteri B."/>
            <person name="Gruber A."/>
            <person name="Heijde M."/>
            <person name="Katinka M."/>
            <person name="Mock T."/>
            <person name="Valentin K."/>
            <person name="Verret F."/>
            <person name="Berges J.A."/>
            <person name="Brownlee C."/>
            <person name="Cadoret J.P."/>
            <person name="Chiovitti A."/>
            <person name="Choi C.J."/>
            <person name="Coesel S."/>
            <person name="De Martino A."/>
            <person name="Detter J.C."/>
            <person name="Durkin C."/>
            <person name="Falciatore A."/>
            <person name="Fournet J."/>
            <person name="Haruta M."/>
            <person name="Huysman M.J."/>
            <person name="Jenkins B.D."/>
            <person name="Jiroutova K."/>
            <person name="Jorgensen R.E."/>
            <person name="Joubert Y."/>
            <person name="Kaplan A."/>
            <person name="Kroger N."/>
            <person name="Kroth P.G."/>
            <person name="La Roche J."/>
            <person name="Lindquist E."/>
            <person name="Lommer M."/>
            <person name="Martin-Jezequel V."/>
            <person name="Lopez P.J."/>
            <person name="Lucas S."/>
            <person name="Mangogna M."/>
            <person name="McGinnis K."/>
            <person name="Medlin L.K."/>
            <person name="Montsant A."/>
            <person name="Oudot-Le Secq M.P."/>
            <person name="Napoli C."/>
            <person name="Obornik M."/>
            <person name="Parker M.S."/>
            <person name="Petit J.L."/>
            <person name="Porcel B.M."/>
            <person name="Poulsen N."/>
            <person name="Robison M."/>
            <person name="Rychlewski L."/>
            <person name="Rynearson T.A."/>
            <person name="Schmutz J."/>
            <person name="Shapiro H."/>
            <person name="Siaut M."/>
            <person name="Stanley M."/>
            <person name="Sussman M.R."/>
            <person name="Taylor A.R."/>
            <person name="Vardi A."/>
            <person name="von Dassow P."/>
            <person name="Vyverman W."/>
            <person name="Willis A."/>
            <person name="Wyrwicz L.S."/>
            <person name="Rokhsar D.S."/>
            <person name="Weissenbach J."/>
            <person name="Armbrust E.V."/>
            <person name="Green B.R."/>
            <person name="Van de Peer Y."/>
            <person name="Grigoriev I.V."/>
        </authorList>
    </citation>
    <scope>NUCLEOTIDE SEQUENCE [LARGE SCALE GENOMIC DNA]</scope>
    <source>
        <strain evidence="1 2">CCMP1335</strain>
    </source>
</reference>
<dbReference type="GeneID" id="7445923"/>
<proteinExistence type="predicted"/>
<dbReference type="Proteomes" id="UP000001449">
    <property type="component" value="Chromosome 10"/>
</dbReference>
<organism evidence="1 2">
    <name type="scientific">Thalassiosira pseudonana</name>
    <name type="common">Marine diatom</name>
    <name type="synonym">Cyclotella nana</name>
    <dbReference type="NCBI Taxonomy" id="35128"/>
    <lineage>
        <taxon>Eukaryota</taxon>
        <taxon>Sar</taxon>
        <taxon>Stramenopiles</taxon>
        <taxon>Ochrophyta</taxon>
        <taxon>Bacillariophyta</taxon>
        <taxon>Coscinodiscophyceae</taxon>
        <taxon>Thalassiosirophycidae</taxon>
        <taxon>Thalassiosirales</taxon>
        <taxon>Thalassiosiraceae</taxon>
        <taxon>Thalassiosira</taxon>
    </lineage>
</organism>
<evidence type="ECO:0000313" key="1">
    <source>
        <dbReference type="EMBL" id="EED90062.1"/>
    </source>
</evidence>
<name>B8C9L1_THAPS</name>
<dbReference type="PaxDb" id="35128-Thaps8475"/>
<dbReference type="EMBL" id="CM000646">
    <property type="protein sequence ID" value="EED90062.1"/>
    <property type="molecule type" value="Genomic_DNA"/>
</dbReference>
<dbReference type="KEGG" id="tps:THAPSDRAFT_8475"/>
<dbReference type="AlphaFoldDB" id="B8C9L1"/>
<protein>
    <submittedName>
        <fullName evidence="1">Uncharacterized protein</fullName>
    </submittedName>
</protein>